<keyword evidence="3" id="KW-0808">Transferase</keyword>
<evidence type="ECO:0000313" key="4">
    <source>
        <dbReference type="EnsemblPlants" id="Zm00001eb170490_P001"/>
    </source>
</evidence>
<reference evidence="4" key="4">
    <citation type="submission" date="2021-05" db="UniProtKB">
        <authorList>
            <consortium name="EnsemblPlants"/>
        </authorList>
    </citation>
    <scope>IDENTIFICATION</scope>
    <source>
        <strain evidence="4">cv. B73</strain>
    </source>
</reference>
<dbReference type="PANTHER" id="PTHR33184">
    <property type="entry name" value="PROTEIN TAPETUM DETERMINANT 1-LIKE-RELATED"/>
    <property type="match status" value="1"/>
</dbReference>
<dbReference type="GO" id="GO:0016757">
    <property type="term" value="F:glycosyltransferase activity"/>
    <property type="evidence" value="ECO:0007669"/>
    <property type="project" value="UniProtKB-KW"/>
</dbReference>
<dbReference type="EnsemblPlants" id="Zm00001eb170490_T001">
    <property type="protein sequence ID" value="Zm00001eb170490_P001"/>
    <property type="gene ID" value="Zm00001eb170490"/>
</dbReference>
<name>A0A1D6PTN6_MAIZE</name>
<gene>
    <name evidence="4" type="primary">LOC103652957</name>
    <name evidence="3" type="ORF">ZEAMMB73_Zm00001d049290</name>
</gene>
<dbReference type="Pfam" id="PF24068">
    <property type="entry name" value="TPD1_C"/>
    <property type="match status" value="1"/>
</dbReference>
<keyword evidence="1 2" id="KW-0732">Signal</keyword>
<dbReference type="PANTHER" id="PTHR33184:SF50">
    <property type="entry name" value="PUTATIVE-RELATED"/>
    <property type="match status" value="1"/>
</dbReference>
<dbReference type="GO" id="GO:0001709">
    <property type="term" value="P:cell fate determination"/>
    <property type="evidence" value="ECO:0000318"/>
    <property type="project" value="GO_Central"/>
</dbReference>
<keyword evidence="3" id="KW-0328">Glycosyltransferase</keyword>
<protein>
    <submittedName>
        <fullName evidence="3">Beta-13-N-Acetylglucosaminyltransferase family protein</fullName>
    </submittedName>
</protein>
<dbReference type="AlphaFoldDB" id="A0A1D6PTN6"/>
<evidence type="ECO:0000313" key="3">
    <source>
        <dbReference type="EMBL" id="AQK49995.1"/>
    </source>
</evidence>
<dbReference type="GeneID" id="103652957"/>
<reference evidence="5" key="1">
    <citation type="journal article" date="2009" name="Science">
        <title>The B73 maize genome: complexity, diversity, and dynamics.</title>
        <authorList>
            <person name="Schnable P.S."/>
            <person name="Ware D."/>
            <person name="Fulton R.S."/>
            <person name="Stein J.C."/>
            <person name="Wei F."/>
            <person name="Pasternak S."/>
            <person name="Liang C."/>
            <person name="Zhang J."/>
            <person name="Fulton L."/>
            <person name="Graves T.A."/>
            <person name="Minx P."/>
            <person name="Reily A.D."/>
            <person name="Courtney L."/>
            <person name="Kruchowski S.S."/>
            <person name="Tomlinson C."/>
            <person name="Strong C."/>
            <person name="Delehaunty K."/>
            <person name="Fronick C."/>
            <person name="Courtney B."/>
            <person name="Rock S.M."/>
            <person name="Belter E."/>
            <person name="Du F."/>
            <person name="Kim K."/>
            <person name="Abbott R.M."/>
            <person name="Cotton M."/>
            <person name="Levy A."/>
            <person name="Marchetto P."/>
            <person name="Ochoa K."/>
            <person name="Jackson S.M."/>
            <person name="Gillam B."/>
            <person name="Chen W."/>
            <person name="Yan L."/>
            <person name="Higginbotham J."/>
            <person name="Cardenas M."/>
            <person name="Waligorski J."/>
            <person name="Applebaum E."/>
            <person name="Phelps L."/>
            <person name="Falcone J."/>
            <person name="Kanchi K."/>
            <person name="Thane T."/>
            <person name="Scimone A."/>
            <person name="Thane N."/>
            <person name="Henke J."/>
            <person name="Wang T."/>
            <person name="Ruppert J."/>
            <person name="Shah N."/>
            <person name="Rotter K."/>
            <person name="Hodges J."/>
            <person name="Ingenthron E."/>
            <person name="Cordes M."/>
            <person name="Kohlberg S."/>
            <person name="Sgro J."/>
            <person name="Delgado B."/>
            <person name="Mead K."/>
            <person name="Chinwalla A."/>
            <person name="Leonard S."/>
            <person name="Crouse K."/>
            <person name="Collura K."/>
            <person name="Kudrna D."/>
            <person name="Currie J."/>
            <person name="He R."/>
            <person name="Angelova A."/>
            <person name="Rajasekar S."/>
            <person name="Mueller T."/>
            <person name="Lomeli R."/>
            <person name="Scara G."/>
            <person name="Ko A."/>
            <person name="Delaney K."/>
            <person name="Wissotski M."/>
            <person name="Lopez G."/>
            <person name="Campos D."/>
            <person name="Braidotti M."/>
            <person name="Ashley E."/>
            <person name="Golser W."/>
            <person name="Kim H."/>
            <person name="Lee S."/>
            <person name="Lin J."/>
            <person name="Dujmic Z."/>
            <person name="Kim W."/>
            <person name="Talag J."/>
            <person name="Zuccolo A."/>
            <person name="Fan C."/>
            <person name="Sebastian A."/>
            <person name="Kramer M."/>
            <person name="Spiegel L."/>
            <person name="Nascimento L."/>
            <person name="Zutavern T."/>
            <person name="Miller B."/>
            <person name="Ambroise C."/>
            <person name="Muller S."/>
            <person name="Spooner W."/>
            <person name="Narechania A."/>
            <person name="Ren L."/>
            <person name="Wei S."/>
            <person name="Kumari S."/>
            <person name="Faga B."/>
            <person name="Levy M.J."/>
            <person name="McMahan L."/>
            <person name="Van Buren P."/>
            <person name="Vaughn M.W."/>
            <person name="Ying K."/>
            <person name="Yeh C.-T."/>
            <person name="Emrich S.J."/>
            <person name="Jia Y."/>
            <person name="Kalyanaraman A."/>
            <person name="Hsia A.-P."/>
            <person name="Barbazuk W.B."/>
            <person name="Baucom R.S."/>
            <person name="Brutnell T.P."/>
            <person name="Carpita N.C."/>
            <person name="Chaparro C."/>
            <person name="Chia J.-M."/>
            <person name="Deragon J.-M."/>
            <person name="Estill J.C."/>
            <person name="Fu Y."/>
            <person name="Jeddeloh J.A."/>
            <person name="Han Y."/>
            <person name="Lee H."/>
            <person name="Li P."/>
            <person name="Lisch D.R."/>
            <person name="Liu S."/>
            <person name="Liu Z."/>
            <person name="Nagel D.H."/>
            <person name="McCann M.C."/>
            <person name="SanMiguel P."/>
            <person name="Myers A.M."/>
            <person name="Nettleton D."/>
            <person name="Nguyen J."/>
            <person name="Penning B.W."/>
            <person name="Ponnala L."/>
            <person name="Schneider K.L."/>
            <person name="Schwartz D.C."/>
            <person name="Sharma A."/>
            <person name="Soderlund C."/>
            <person name="Springer N.M."/>
            <person name="Sun Q."/>
            <person name="Wang H."/>
            <person name="Waterman M."/>
            <person name="Westerman R."/>
            <person name="Wolfgruber T.K."/>
            <person name="Yang L."/>
            <person name="Yu Y."/>
            <person name="Zhang L."/>
            <person name="Zhou S."/>
            <person name="Zhu Q."/>
            <person name="Bennetzen J.L."/>
            <person name="Dawe R.K."/>
            <person name="Jiang J."/>
            <person name="Jiang N."/>
            <person name="Presting G.G."/>
            <person name="Wessler S.R."/>
            <person name="Aluru S."/>
            <person name="Martienssen R.A."/>
            <person name="Clifton S.W."/>
            <person name="McCombie W.R."/>
            <person name="Wing R.A."/>
            <person name="Wilson R.K."/>
        </authorList>
    </citation>
    <scope>NUCLEOTIDE SEQUENCE [LARGE SCALE GENOMIC DNA]</scope>
    <source>
        <strain evidence="5">cv. B73</strain>
    </source>
</reference>
<feature type="signal peptide" evidence="2">
    <location>
        <begin position="1"/>
        <end position="26"/>
    </location>
</feature>
<dbReference type="STRING" id="4577.A0A1D6PTN6"/>
<dbReference type="RefSeq" id="XP_008678161.1">
    <property type="nucleotide sequence ID" value="XM_008679939.3"/>
</dbReference>
<keyword evidence="5" id="KW-1185">Reference proteome</keyword>
<dbReference type="InterPro" id="IPR040361">
    <property type="entry name" value="TPD1"/>
</dbReference>
<evidence type="ECO:0000256" key="1">
    <source>
        <dbReference type="ARBA" id="ARBA00022729"/>
    </source>
</evidence>
<dbReference type="EMBL" id="CM000780">
    <property type="protein sequence ID" value="AQK49995.1"/>
    <property type="molecule type" value="Genomic_DNA"/>
</dbReference>
<dbReference type="eggNOG" id="ENOG502S7JS">
    <property type="taxonomic scope" value="Eukaryota"/>
</dbReference>
<evidence type="ECO:0000256" key="2">
    <source>
        <dbReference type="SAM" id="SignalP"/>
    </source>
</evidence>
<organism evidence="3">
    <name type="scientific">Zea mays</name>
    <name type="common">Maize</name>
    <dbReference type="NCBI Taxonomy" id="4577"/>
    <lineage>
        <taxon>Eukaryota</taxon>
        <taxon>Viridiplantae</taxon>
        <taxon>Streptophyta</taxon>
        <taxon>Embryophyta</taxon>
        <taxon>Tracheophyta</taxon>
        <taxon>Spermatophyta</taxon>
        <taxon>Magnoliopsida</taxon>
        <taxon>Liliopsida</taxon>
        <taxon>Poales</taxon>
        <taxon>Poaceae</taxon>
        <taxon>PACMAD clade</taxon>
        <taxon>Panicoideae</taxon>
        <taxon>Andropogonodae</taxon>
        <taxon>Andropogoneae</taxon>
        <taxon>Tripsacinae</taxon>
        <taxon>Zea</taxon>
    </lineage>
</organism>
<sequence length="127" mass="12990">METSKMAKNIALLLLLFTVCNPGCAAAGACSLSDLAVTQTAVPSKANVYAVTVENRCICTQANVKLACDGFSSSVAVDPGVLSVDGKLCTLNGGRPIGMGPEYAVKFSYASPSQFAFKPVSSSIACS</sequence>
<dbReference type="PROSITE" id="PS51257">
    <property type="entry name" value="PROKAR_LIPOPROTEIN"/>
    <property type="match status" value="1"/>
</dbReference>
<dbReference type="PaxDb" id="4577-GRMZM2G389937_P02"/>
<dbReference type="KEGG" id="zma:103652957"/>
<dbReference type="ExpressionAtlas" id="A0A1D6PTN6">
    <property type="expression patterns" value="baseline and differential"/>
</dbReference>
<accession>A0A1D6PTN6</accession>
<reference evidence="3" key="2">
    <citation type="submission" date="2015-12" db="EMBL/GenBank/DDBJ databases">
        <title>Update maize B73 reference genome by single molecule sequencing technologies.</title>
        <authorList>
            <consortium name="Maize Genome Sequencing Project"/>
            <person name="Ware D."/>
        </authorList>
    </citation>
    <scope>NUCLEOTIDE SEQUENCE</scope>
    <source>
        <tissue evidence="3">Seedling</tissue>
    </source>
</reference>
<evidence type="ECO:0000313" key="5">
    <source>
        <dbReference type="Proteomes" id="UP000007305"/>
    </source>
</evidence>
<reference evidence="4" key="3">
    <citation type="submission" date="2019-07" db="EMBL/GenBank/DDBJ databases">
        <authorList>
            <person name="Seetharam A."/>
            <person name="Woodhouse M."/>
            <person name="Cannon E."/>
        </authorList>
    </citation>
    <scope>NUCLEOTIDE SEQUENCE [LARGE SCALE GENOMIC DNA]</scope>
    <source>
        <strain evidence="4">cv. B73</strain>
    </source>
</reference>
<dbReference type="Gramene" id="Zm00001eb170490_T001">
    <property type="protein sequence ID" value="Zm00001eb170490_P001"/>
    <property type="gene ID" value="Zm00001eb170490"/>
</dbReference>
<dbReference type="OMA" id="QISFKYA"/>
<dbReference type="OrthoDB" id="603213at2759"/>
<proteinExistence type="predicted"/>
<dbReference type="Proteomes" id="UP000007305">
    <property type="component" value="Chromosome 4"/>
</dbReference>
<feature type="chain" id="PRO_5010807942" evidence="2">
    <location>
        <begin position="27"/>
        <end position="127"/>
    </location>
</feature>